<keyword evidence="3" id="KW-0378">Hydrolase</keyword>
<keyword evidence="1" id="KW-0812">Transmembrane</keyword>
<feature type="transmembrane region" description="Helical" evidence="1">
    <location>
        <begin position="43"/>
        <end position="63"/>
    </location>
</feature>
<proteinExistence type="predicted"/>
<sequence length="317" mass="32518">MTDEAGRTGWLAWVVRAVAAAGIAVVAWALLTGWGAVVHGHPVYAVLLGATVVGGALVLWASTRRRRAHSGRRRVLDVVLVVLAVGWVAAVAWLRPFVAVEPALDAMESDDVVTVTQTPTRVELAPTGEPSGTAVLFQPGAKVEARAYAAVLRPVAEAGHTVVIVKQPLSIGFLATGALDAARADLPDVERWVVGGHSLGGVVAAMEADAADTDATAPAVGLLLYASYPAGDVSDTLTAAVESVSGSRDGLSTPDRVEASRADLPPEASFTVVDGAVHAFFGDYGPQPGDGTPTISHDDARQQIAAASRAFVDGLSG</sequence>
<reference evidence="3" key="2">
    <citation type="submission" date="2024-02" db="EMBL/GenBank/DDBJ databases">
        <authorList>
            <person name="Prathaban M."/>
            <person name="Mythili R."/>
            <person name="Sharmila Devi N."/>
            <person name="Sobanaa M."/>
            <person name="Prathiviraj R."/>
            <person name="Selvin J."/>
        </authorList>
    </citation>
    <scope>NUCLEOTIDE SEQUENCE</scope>
    <source>
        <strain evidence="3">MP1014</strain>
    </source>
</reference>
<accession>A0ABU7ZAV5</accession>
<feature type="transmembrane region" description="Helical" evidence="1">
    <location>
        <begin position="75"/>
        <end position="94"/>
    </location>
</feature>
<keyword evidence="1" id="KW-1133">Transmembrane helix</keyword>
<evidence type="ECO:0000313" key="4">
    <source>
        <dbReference type="Proteomes" id="UP001310387"/>
    </source>
</evidence>
<dbReference type="GO" id="GO:0016787">
    <property type="term" value="F:hydrolase activity"/>
    <property type="evidence" value="ECO:0007669"/>
    <property type="project" value="UniProtKB-KW"/>
</dbReference>
<name>A0ABU7ZAV5_9MICO</name>
<dbReference type="Pfam" id="PF12695">
    <property type="entry name" value="Abhydrolase_5"/>
    <property type="match status" value="1"/>
</dbReference>
<dbReference type="Proteomes" id="UP001310387">
    <property type="component" value="Unassembled WGS sequence"/>
</dbReference>
<comment type="caution">
    <text evidence="3">The sequence shown here is derived from an EMBL/GenBank/DDBJ whole genome shotgun (WGS) entry which is preliminary data.</text>
</comment>
<dbReference type="RefSeq" id="WP_332902891.1">
    <property type="nucleotide sequence ID" value="NZ_JBAGLP010000118.1"/>
</dbReference>
<organism evidence="3 4">
    <name type="scientific">Isoptericola haloaureus</name>
    <dbReference type="NCBI Taxonomy" id="1542902"/>
    <lineage>
        <taxon>Bacteria</taxon>
        <taxon>Bacillati</taxon>
        <taxon>Actinomycetota</taxon>
        <taxon>Actinomycetes</taxon>
        <taxon>Micrococcales</taxon>
        <taxon>Promicromonosporaceae</taxon>
        <taxon>Isoptericola</taxon>
    </lineage>
</organism>
<evidence type="ECO:0000256" key="1">
    <source>
        <dbReference type="SAM" id="Phobius"/>
    </source>
</evidence>
<protein>
    <submittedName>
        <fullName evidence="3">Alpha/beta hydrolase</fullName>
    </submittedName>
</protein>
<dbReference type="SUPFAM" id="SSF53474">
    <property type="entry name" value="alpha/beta-Hydrolases"/>
    <property type="match status" value="1"/>
</dbReference>
<dbReference type="Gene3D" id="3.40.50.1820">
    <property type="entry name" value="alpha/beta hydrolase"/>
    <property type="match status" value="1"/>
</dbReference>
<dbReference type="EMBL" id="JBAGLP010000118">
    <property type="protein sequence ID" value="MEG3616415.1"/>
    <property type="molecule type" value="Genomic_DNA"/>
</dbReference>
<gene>
    <name evidence="3" type="ORF">V5O49_14890</name>
</gene>
<feature type="transmembrane region" description="Helical" evidence="1">
    <location>
        <begin position="12"/>
        <end position="31"/>
    </location>
</feature>
<dbReference type="InterPro" id="IPR029059">
    <property type="entry name" value="AB_hydrolase_5"/>
</dbReference>
<dbReference type="InterPro" id="IPR029058">
    <property type="entry name" value="AB_hydrolase_fold"/>
</dbReference>
<evidence type="ECO:0000259" key="2">
    <source>
        <dbReference type="Pfam" id="PF12695"/>
    </source>
</evidence>
<evidence type="ECO:0000313" key="3">
    <source>
        <dbReference type="EMBL" id="MEG3616415.1"/>
    </source>
</evidence>
<keyword evidence="4" id="KW-1185">Reference proteome</keyword>
<feature type="domain" description="Alpha/beta hydrolase fold-5" evidence="2">
    <location>
        <begin position="135"/>
        <end position="299"/>
    </location>
</feature>
<keyword evidence="1" id="KW-0472">Membrane</keyword>
<reference evidence="3" key="1">
    <citation type="journal article" date="2024" name="Antonie Van Leeuwenhoek">
        <title>Isoptericola haloaureus sp. nov., a dimorphic actinobacterium isolated from mangrove sediments of southeast India, implicating biosaline agricultural significance through nitrogen fixation and salt tolerance genes.</title>
        <authorList>
            <person name="Prathaban M."/>
            <person name="Prathiviraj R."/>
            <person name="Ravichandran M."/>
            <person name="Natarajan S.D."/>
            <person name="Sobanaa M."/>
            <person name="Hari Krishna Kumar S."/>
            <person name="Chandrasekar V."/>
            <person name="Selvin J."/>
        </authorList>
    </citation>
    <scope>NUCLEOTIDE SEQUENCE</scope>
    <source>
        <strain evidence="3">MP1014</strain>
    </source>
</reference>